<name>A0A225E1J5_9BACT</name>
<evidence type="ECO:0000313" key="3">
    <source>
        <dbReference type="Proteomes" id="UP000214646"/>
    </source>
</evidence>
<feature type="chain" id="PRO_5012307752" evidence="1">
    <location>
        <begin position="22"/>
        <end position="167"/>
    </location>
</feature>
<feature type="signal peptide" evidence="1">
    <location>
        <begin position="1"/>
        <end position="21"/>
    </location>
</feature>
<reference evidence="3" key="1">
    <citation type="submission" date="2017-06" db="EMBL/GenBank/DDBJ databases">
        <title>Genome analysis of Fimbriiglobus ruber SP5, the first member of the order Planctomycetales with confirmed chitinolytic capability.</title>
        <authorList>
            <person name="Ravin N.V."/>
            <person name="Rakitin A.L."/>
            <person name="Ivanova A.A."/>
            <person name="Beletsky A.V."/>
            <person name="Kulichevskaya I.S."/>
            <person name="Mardanov A.V."/>
            <person name="Dedysh S.N."/>
        </authorList>
    </citation>
    <scope>NUCLEOTIDE SEQUENCE [LARGE SCALE GENOMIC DNA]</scope>
    <source>
        <strain evidence="3">SP5</strain>
    </source>
</reference>
<dbReference type="Proteomes" id="UP000214646">
    <property type="component" value="Unassembled WGS sequence"/>
</dbReference>
<sequence length="167" mass="17474">MRYTILTGVIALLASAPVATAQSPAKEAGTVSWQYYSGTSAVGSPIQPAEAKANIRCSVISSDGDGDWVCLYVAAVPKSVLPGNASADTCRPVGKDGKPFKLTNTALLPDHDTTQLVPFDSGNTEAAYKLVIKKDGSISIETIRPTFAGETSMTAAASVCWYVSKKK</sequence>
<dbReference type="RefSeq" id="WP_088254689.1">
    <property type="nucleotide sequence ID" value="NZ_NIDE01000004.1"/>
</dbReference>
<organism evidence="2 3">
    <name type="scientific">Fimbriiglobus ruber</name>
    <dbReference type="NCBI Taxonomy" id="1908690"/>
    <lineage>
        <taxon>Bacteria</taxon>
        <taxon>Pseudomonadati</taxon>
        <taxon>Planctomycetota</taxon>
        <taxon>Planctomycetia</taxon>
        <taxon>Gemmatales</taxon>
        <taxon>Gemmataceae</taxon>
        <taxon>Fimbriiglobus</taxon>
    </lineage>
</organism>
<protein>
    <submittedName>
        <fullName evidence="2">Uncharacterized protein</fullName>
    </submittedName>
</protein>
<gene>
    <name evidence="2" type="ORF">FRUB_03495</name>
</gene>
<accession>A0A225E1J5</accession>
<keyword evidence="3" id="KW-1185">Reference proteome</keyword>
<evidence type="ECO:0000313" key="2">
    <source>
        <dbReference type="EMBL" id="OWK43896.1"/>
    </source>
</evidence>
<dbReference type="EMBL" id="NIDE01000004">
    <property type="protein sequence ID" value="OWK43896.1"/>
    <property type="molecule type" value="Genomic_DNA"/>
</dbReference>
<dbReference type="AlphaFoldDB" id="A0A225E1J5"/>
<comment type="caution">
    <text evidence="2">The sequence shown here is derived from an EMBL/GenBank/DDBJ whole genome shotgun (WGS) entry which is preliminary data.</text>
</comment>
<keyword evidence="1" id="KW-0732">Signal</keyword>
<proteinExistence type="predicted"/>
<evidence type="ECO:0000256" key="1">
    <source>
        <dbReference type="SAM" id="SignalP"/>
    </source>
</evidence>